<evidence type="ECO:0000313" key="9">
    <source>
        <dbReference type="RefSeq" id="XP_035671702.1"/>
    </source>
</evidence>
<dbReference type="InterPro" id="IPR051223">
    <property type="entry name" value="Polycystin"/>
</dbReference>
<keyword evidence="3 6" id="KW-1133">Transmembrane helix</keyword>
<keyword evidence="8" id="KW-1185">Reference proteome</keyword>
<evidence type="ECO:0000256" key="1">
    <source>
        <dbReference type="ARBA" id="ARBA00004370"/>
    </source>
</evidence>
<keyword evidence="4 6" id="KW-0472">Membrane</keyword>
<dbReference type="GeneID" id="118412787"/>
<dbReference type="PANTHER" id="PTHR10877">
    <property type="entry name" value="POLYCYSTIN FAMILY MEMBER"/>
    <property type="match status" value="1"/>
</dbReference>
<dbReference type="InterPro" id="IPR013783">
    <property type="entry name" value="Ig-like_fold"/>
</dbReference>
<dbReference type="OrthoDB" id="10060603at2759"/>
<evidence type="ECO:0000256" key="4">
    <source>
        <dbReference type="ARBA" id="ARBA00023136"/>
    </source>
</evidence>
<evidence type="ECO:0000259" key="7">
    <source>
        <dbReference type="PROSITE" id="PS50853"/>
    </source>
</evidence>
<evidence type="ECO:0000256" key="3">
    <source>
        <dbReference type="ARBA" id="ARBA00022989"/>
    </source>
</evidence>
<feature type="region of interest" description="Disordered" evidence="5">
    <location>
        <begin position="140"/>
        <end position="273"/>
    </location>
</feature>
<dbReference type="Gene3D" id="2.60.220.50">
    <property type="match status" value="1"/>
</dbReference>
<evidence type="ECO:0000256" key="6">
    <source>
        <dbReference type="SAM" id="Phobius"/>
    </source>
</evidence>
<reference evidence="8" key="1">
    <citation type="journal article" date="2020" name="Nat. Ecol. Evol.">
        <title>Deeply conserved synteny resolves early events in vertebrate evolution.</title>
        <authorList>
            <person name="Simakov O."/>
            <person name="Marletaz F."/>
            <person name="Yue J.X."/>
            <person name="O'Connell B."/>
            <person name="Jenkins J."/>
            <person name="Brandt A."/>
            <person name="Calef R."/>
            <person name="Tung C.H."/>
            <person name="Huang T.K."/>
            <person name="Schmutz J."/>
            <person name="Satoh N."/>
            <person name="Yu J.K."/>
            <person name="Putnam N.H."/>
            <person name="Green R.E."/>
            <person name="Rokhsar D.S."/>
        </authorList>
    </citation>
    <scope>NUCLEOTIDE SEQUENCE [LARGE SCALE GENOMIC DNA]</scope>
    <source>
        <strain evidence="8">S238N-H82</strain>
    </source>
</reference>
<comment type="subcellular location">
    <subcellularLocation>
        <location evidence="1">Membrane</location>
    </subcellularLocation>
</comment>
<protein>
    <submittedName>
        <fullName evidence="9">Uncharacterized protein LOC118412787</fullName>
    </submittedName>
</protein>
<feature type="transmembrane region" description="Helical" evidence="6">
    <location>
        <begin position="700"/>
        <end position="720"/>
    </location>
</feature>
<dbReference type="SMART" id="SM00060">
    <property type="entry name" value="FN3"/>
    <property type="match status" value="1"/>
</dbReference>
<accession>A0A9J7ML37</accession>
<dbReference type="Proteomes" id="UP000001554">
    <property type="component" value="Chromosome 4"/>
</dbReference>
<dbReference type="InterPro" id="IPR003961">
    <property type="entry name" value="FN3_dom"/>
</dbReference>
<dbReference type="InterPro" id="IPR036116">
    <property type="entry name" value="FN3_sf"/>
</dbReference>
<dbReference type="AlphaFoldDB" id="A0A9J7ML37"/>
<dbReference type="PANTHER" id="PTHR10877:SF194">
    <property type="entry name" value="LOCATION OF VULVA DEFECTIVE 1"/>
    <property type="match status" value="1"/>
</dbReference>
<proteinExistence type="predicted"/>
<dbReference type="PROSITE" id="PS50853">
    <property type="entry name" value="FN3"/>
    <property type="match status" value="1"/>
</dbReference>
<evidence type="ECO:0000256" key="5">
    <source>
        <dbReference type="SAM" id="MobiDB-lite"/>
    </source>
</evidence>
<feature type="domain" description="Fibronectin type-III" evidence="7">
    <location>
        <begin position="55"/>
        <end position="145"/>
    </location>
</feature>
<reference evidence="9" key="2">
    <citation type="submission" date="2025-08" db="UniProtKB">
        <authorList>
            <consortium name="RefSeq"/>
        </authorList>
    </citation>
    <scope>IDENTIFICATION</scope>
    <source>
        <strain evidence="9">S238N-H82</strain>
        <tissue evidence="9">Testes</tissue>
    </source>
</reference>
<feature type="compositionally biased region" description="Polar residues" evidence="5">
    <location>
        <begin position="229"/>
        <end position="254"/>
    </location>
</feature>
<feature type="region of interest" description="Disordered" evidence="5">
    <location>
        <begin position="317"/>
        <end position="365"/>
    </location>
</feature>
<dbReference type="SUPFAM" id="SSF49265">
    <property type="entry name" value="Fibronectin type III"/>
    <property type="match status" value="1"/>
</dbReference>
<dbReference type="Gene3D" id="2.60.40.10">
    <property type="entry name" value="Immunoglobulins"/>
    <property type="match status" value="1"/>
</dbReference>
<evidence type="ECO:0000256" key="2">
    <source>
        <dbReference type="ARBA" id="ARBA00022692"/>
    </source>
</evidence>
<dbReference type="KEGG" id="bfo:118412787"/>
<dbReference type="InterPro" id="IPR046338">
    <property type="entry name" value="GAIN_dom_sf"/>
</dbReference>
<evidence type="ECO:0000313" key="8">
    <source>
        <dbReference type="Proteomes" id="UP000001554"/>
    </source>
</evidence>
<feature type="compositionally biased region" description="Low complexity" evidence="5">
    <location>
        <begin position="140"/>
        <end position="172"/>
    </location>
</feature>
<dbReference type="SMART" id="SM00303">
    <property type="entry name" value="GPS"/>
    <property type="match status" value="1"/>
</dbReference>
<dbReference type="GO" id="GO:0016020">
    <property type="term" value="C:membrane"/>
    <property type="evidence" value="ECO:0007669"/>
    <property type="project" value="UniProtKB-SubCell"/>
</dbReference>
<organism evidence="8 9">
    <name type="scientific">Branchiostoma floridae</name>
    <name type="common">Florida lancelet</name>
    <name type="synonym">Amphioxus</name>
    <dbReference type="NCBI Taxonomy" id="7739"/>
    <lineage>
        <taxon>Eukaryota</taxon>
        <taxon>Metazoa</taxon>
        <taxon>Chordata</taxon>
        <taxon>Cephalochordata</taxon>
        <taxon>Leptocardii</taxon>
        <taxon>Amphioxiformes</taxon>
        <taxon>Branchiostomatidae</taxon>
        <taxon>Branchiostoma</taxon>
    </lineage>
</organism>
<sequence length="771" mass="83381">MTTAVNQSTDKASFPVSGLSPETDYVIKVTSLVLSGGWRSQSEEAVILAATGARSSTDLQFVEVTDFMVAFTWSPPDAAVTGYRVMYGQEDATEQLSPSPGPGSRSAVIVGLRSETMYKVEITTIGVYRESSPLVGQIKTAAAPTTPNPAAGQTSRMTTTLSMSTSSSSSTTPAKTTRDQGASADDEEIDSVDLGGMDTEGVDSGSYDYSDSQDSGSYGDSDAERPVPTTESNKDATTGKSSKSPGDVRTTSYQAAGDAVEMMETTTAAEENAEDKALDLLESITTTLDEVDMSDPATLESVGGSLLESVGTLLEDPETDAEEAADDGDPKADPAEDESLSPEERLQKTGQQKQEEQAKRRKLVQESRRVLEKMEDAIVQTLKPGAPAVTLSRGGVTLSAQKVSGSEFGSQEVRTGDGGFQLPSQAALFSDYTPHSVTIKLKQFEENPFTWGTGERQVSSTVMELSLQQNNINEALAFNNLTEDFVITIPGSSKNKMATKNITFYSRGNKTAVYHFYNLTDMAEGFMVTIIPLNTSVVYGVSGRYDDRPDDQNYSVSMETYVLPEQCALMKTLSGDEDDVDKTQATMFIKGQRDPAQYYVKVRILGPATECGDEEETDLWDSEEGGFFAYEIQWARLRCVYWNETQETWLTDGCAISNKSTINSTICHCNHLTAFGSDVITPPSKANFGELKFSDVGDSGAVVTAVCVEFWIFVLTMVAIKEMARWKKKLNELDDLQHGDPAHLYIRAGAAENAGKESSIAFKLFGDATTT</sequence>
<dbReference type="Pfam" id="PF00041">
    <property type="entry name" value="fn3"/>
    <property type="match status" value="1"/>
</dbReference>
<feature type="compositionally biased region" description="Low complexity" evidence="5">
    <location>
        <begin position="203"/>
        <end position="220"/>
    </location>
</feature>
<gene>
    <name evidence="9" type="primary">LOC118412787</name>
</gene>
<dbReference type="InterPro" id="IPR000203">
    <property type="entry name" value="GPS"/>
</dbReference>
<dbReference type="RefSeq" id="XP_035671702.1">
    <property type="nucleotide sequence ID" value="XM_035815809.1"/>
</dbReference>
<name>A0A9J7ML37_BRAFL</name>
<feature type="compositionally biased region" description="Basic and acidic residues" evidence="5">
    <location>
        <begin position="342"/>
        <end position="365"/>
    </location>
</feature>
<dbReference type="CDD" id="cd00063">
    <property type="entry name" value="FN3"/>
    <property type="match status" value="1"/>
</dbReference>
<keyword evidence="2 6" id="KW-0812">Transmembrane</keyword>
<dbReference type="Pfam" id="PF01825">
    <property type="entry name" value="GPS"/>
    <property type="match status" value="1"/>
</dbReference>
<feature type="compositionally biased region" description="Acidic residues" evidence="5">
    <location>
        <begin position="317"/>
        <end position="327"/>
    </location>
</feature>